<dbReference type="PANTHER" id="PTHR13914:SF0">
    <property type="entry name" value="PROLINE DEHYDROGENASE 1, MITOCHONDRIAL"/>
    <property type="match status" value="1"/>
</dbReference>
<evidence type="ECO:0000256" key="2">
    <source>
        <dbReference type="SAM" id="MobiDB-lite"/>
    </source>
</evidence>
<proteinExistence type="predicted"/>
<dbReference type="InterPro" id="IPR015659">
    <property type="entry name" value="Proline_oxidase"/>
</dbReference>
<name>A0ABY5DTM7_9ACTN</name>
<dbReference type="InterPro" id="IPR002872">
    <property type="entry name" value="Proline_DH_dom"/>
</dbReference>
<dbReference type="RefSeq" id="WP_254570870.1">
    <property type="nucleotide sequence ID" value="NZ_CP098502.1"/>
</dbReference>
<feature type="region of interest" description="Disordered" evidence="2">
    <location>
        <begin position="1"/>
        <end position="26"/>
    </location>
</feature>
<reference evidence="5 6" key="1">
    <citation type="submission" date="2022-06" db="EMBL/GenBank/DDBJ databases">
        <title>Paraconexibacter antarcticus.</title>
        <authorList>
            <person name="Kim C.S."/>
        </authorList>
    </citation>
    <scope>NUCLEOTIDE SEQUENCE [LARGE SCALE GENOMIC DNA]</scope>
    <source>
        <strain evidence="5 6">02-257</strain>
    </source>
</reference>
<organism evidence="5 6">
    <name type="scientific">Paraconexibacter antarcticus</name>
    <dbReference type="NCBI Taxonomy" id="2949664"/>
    <lineage>
        <taxon>Bacteria</taxon>
        <taxon>Bacillati</taxon>
        <taxon>Actinomycetota</taxon>
        <taxon>Thermoleophilia</taxon>
        <taxon>Solirubrobacterales</taxon>
        <taxon>Paraconexibacteraceae</taxon>
        <taxon>Paraconexibacter</taxon>
    </lineage>
</organism>
<evidence type="ECO:0000256" key="1">
    <source>
        <dbReference type="ARBA" id="ARBA00023002"/>
    </source>
</evidence>
<accession>A0ABY5DTM7</accession>
<evidence type="ECO:0000259" key="3">
    <source>
        <dbReference type="Pfam" id="PF01619"/>
    </source>
</evidence>
<feature type="compositionally biased region" description="Pro residues" evidence="2">
    <location>
        <begin position="1"/>
        <end position="13"/>
    </location>
</feature>
<dbReference type="PANTHER" id="PTHR13914">
    <property type="entry name" value="PROLINE OXIDASE"/>
    <property type="match status" value="1"/>
</dbReference>
<gene>
    <name evidence="5" type="ORF">NBH00_22810</name>
</gene>
<evidence type="ECO:0000313" key="5">
    <source>
        <dbReference type="EMBL" id="UTI64157.1"/>
    </source>
</evidence>
<dbReference type="SUPFAM" id="SSF51730">
    <property type="entry name" value="FAD-linked oxidoreductase"/>
    <property type="match status" value="1"/>
</dbReference>
<dbReference type="Pfam" id="PF18083">
    <property type="entry name" value="PutA_N"/>
    <property type="match status" value="1"/>
</dbReference>
<protein>
    <submittedName>
        <fullName evidence="5">Proline dehydrogenase family protein</fullName>
    </submittedName>
</protein>
<dbReference type="Proteomes" id="UP001056035">
    <property type="component" value="Chromosome"/>
</dbReference>
<dbReference type="EMBL" id="CP098502">
    <property type="protein sequence ID" value="UTI64157.1"/>
    <property type="molecule type" value="Genomic_DNA"/>
</dbReference>
<keyword evidence="1" id="KW-0560">Oxidoreductase</keyword>
<feature type="domain" description="Proline dehydrogenase" evidence="3">
    <location>
        <begin position="164"/>
        <end position="470"/>
    </location>
</feature>
<keyword evidence="6" id="KW-1185">Reference proteome</keyword>
<dbReference type="Gene3D" id="3.20.20.220">
    <property type="match status" value="1"/>
</dbReference>
<evidence type="ECO:0000259" key="4">
    <source>
        <dbReference type="Pfam" id="PF18083"/>
    </source>
</evidence>
<sequence length="485" mass="51770">MPPVATPTAPAGPVPAEGDPAPPPPAVAGVEAAIPAIGTRLAKAMGRHHDPRAAIEARMMDRIADRPDLRAAIFRLVDVRPACRDYPDIAEHLAALLDEVAGRPPEGPVRSGDLPGGELPVPLGLARSLARRHGSRTLVGVAGAAGVRAMAGRFIAGEDAADALPAVRRLWKDGIATSVDLLGEATVSEAEADAYRDRCIEVLRTLSAGSARFPARPLLEHDQHGELPRVNLSVKVSALTPHLRAGAPGRGAASAAPRLREILRVARDLHAHVHVDMESLDHREAVRDLTLSLLAEPEFAAGPSAGIVHQAYLTDAAAELEVLLGWARRTPRAQPLSIRLVKGAYWDHEVVEAQQAGWTVPVFTDRRACDREYERLTDTLLDHADLVRPLIASHNLRSVAHAIAAQRARGLEPDAVEYQVLRGLGDPLAAALAAEGLRVRTYCPIGDLVAGMAYLVRRLLENTANDSFLRAHASGTALDRLLEAP</sequence>
<dbReference type="InterPro" id="IPR041514">
    <property type="entry name" value="PutA_N"/>
</dbReference>
<feature type="domain" description="Proline utilization A N-terminal" evidence="4">
    <location>
        <begin position="31"/>
        <end position="105"/>
    </location>
</feature>
<evidence type="ECO:0000313" key="6">
    <source>
        <dbReference type="Proteomes" id="UP001056035"/>
    </source>
</evidence>
<dbReference type="InterPro" id="IPR029041">
    <property type="entry name" value="FAD-linked_oxidoreductase-like"/>
</dbReference>
<dbReference type="Pfam" id="PF01619">
    <property type="entry name" value="Pro_dh"/>
    <property type="match status" value="1"/>
</dbReference>